<evidence type="ECO:0008006" key="5">
    <source>
        <dbReference type="Google" id="ProtNLM"/>
    </source>
</evidence>
<comment type="caution">
    <text evidence="3">The sequence shown here is derived from an EMBL/GenBank/DDBJ whole genome shotgun (WGS) entry which is preliminary data.</text>
</comment>
<dbReference type="InterPro" id="IPR038423">
    <property type="entry name" value="CAD_C_sf"/>
</dbReference>
<accession>A0A553IDC2</accession>
<dbReference type="Pfam" id="PF08964">
    <property type="entry name" value="Crystall_3"/>
    <property type="match status" value="1"/>
</dbReference>
<dbReference type="Pfam" id="PF14564">
    <property type="entry name" value="Membrane_bind"/>
    <property type="match status" value="1"/>
</dbReference>
<evidence type="ECO:0000313" key="4">
    <source>
        <dbReference type="Proteomes" id="UP000319160"/>
    </source>
</evidence>
<protein>
    <recommendedName>
        <fullName evidence="5">Calcium-dependent cell adhesion molecule 1 membrane-binding domain-containing protein</fullName>
    </recommendedName>
</protein>
<dbReference type="OrthoDB" id="4607847at2759"/>
<dbReference type="Gene3D" id="2.60.20.10">
    <property type="entry name" value="Crystallins"/>
    <property type="match status" value="1"/>
</dbReference>
<sequence>MDNNPPGNVAADFYEKPNYEGERTTYSIYETHDFSPKKIVDLYQSVKVGTGVKVLCWNEPDTDGSYADVRGRQPEIKNLTFNHLSIDDTDTHIVSFKFVDKTSNNSGDYSLTVKLHNSDQRIIYSNEGDYYKIAGKFRASDGEVTTAISVRNVHTGVYLTTGSIYFKWNSDVGSVDIASEDDWPKQLEHQQDGPTKFTITLVSNKP</sequence>
<dbReference type="PANTHER" id="PTHR38083">
    <property type="entry name" value="CALCIUM-DEPENDENT CELL ADHESION MOLECULE 1-RELATED"/>
    <property type="match status" value="1"/>
</dbReference>
<organism evidence="3 4">
    <name type="scientific">Xylaria flabelliformis</name>
    <dbReference type="NCBI Taxonomy" id="2512241"/>
    <lineage>
        <taxon>Eukaryota</taxon>
        <taxon>Fungi</taxon>
        <taxon>Dikarya</taxon>
        <taxon>Ascomycota</taxon>
        <taxon>Pezizomycotina</taxon>
        <taxon>Sordariomycetes</taxon>
        <taxon>Xylariomycetidae</taxon>
        <taxon>Xylariales</taxon>
        <taxon>Xylariaceae</taxon>
        <taxon>Xylaria</taxon>
    </lineage>
</organism>
<dbReference type="InterPro" id="IPR015059">
    <property type="entry name" value="Ca_cell_adhesion_N_dom"/>
</dbReference>
<gene>
    <name evidence="3" type="ORF">FHL15_000838</name>
</gene>
<proteinExistence type="predicted"/>
<dbReference type="Gene3D" id="2.60.40.1720">
    <property type="entry name" value="Calcium-dependent cell adhesion molecule-1"/>
    <property type="match status" value="1"/>
</dbReference>
<feature type="domain" description="Calcium-dependent cell adhesion molecule N-terminal" evidence="1">
    <location>
        <begin position="11"/>
        <end position="77"/>
    </location>
</feature>
<evidence type="ECO:0000259" key="1">
    <source>
        <dbReference type="Pfam" id="PF08964"/>
    </source>
</evidence>
<keyword evidence="4" id="KW-1185">Reference proteome</keyword>
<evidence type="ECO:0000313" key="3">
    <source>
        <dbReference type="EMBL" id="TRX98193.1"/>
    </source>
</evidence>
<dbReference type="InterPro" id="IPR052885">
    <property type="entry name" value="Dictyostelium_CAD"/>
</dbReference>
<dbReference type="Proteomes" id="UP000319160">
    <property type="component" value="Unassembled WGS sequence"/>
</dbReference>
<name>A0A553IDC2_9PEZI</name>
<dbReference type="InterPro" id="IPR029283">
    <property type="entry name" value="Membrane-bd"/>
</dbReference>
<feature type="domain" description="Calcium-dependent cell adhesion molecule 1 membrane-binding" evidence="2">
    <location>
        <begin position="94"/>
        <end position="201"/>
    </location>
</feature>
<dbReference type="GO" id="GO:0016020">
    <property type="term" value="C:membrane"/>
    <property type="evidence" value="ECO:0007669"/>
    <property type="project" value="InterPro"/>
</dbReference>
<reference evidence="4" key="1">
    <citation type="submission" date="2019-06" db="EMBL/GenBank/DDBJ databases">
        <title>Draft genome sequence of the griseofulvin-producing fungus Xylaria cubensis strain G536.</title>
        <authorList>
            <person name="Mead M.E."/>
            <person name="Raja H.A."/>
            <person name="Steenwyk J.L."/>
            <person name="Knowles S.L."/>
            <person name="Oberlies N.H."/>
            <person name="Rokas A."/>
        </authorList>
    </citation>
    <scope>NUCLEOTIDE SEQUENCE [LARGE SCALE GENOMIC DNA]</scope>
    <source>
        <strain evidence="4">G536</strain>
    </source>
</reference>
<dbReference type="AlphaFoldDB" id="A0A553IDC2"/>
<dbReference type="GO" id="GO:0098609">
    <property type="term" value="P:cell-cell adhesion"/>
    <property type="evidence" value="ECO:0007669"/>
    <property type="project" value="InterPro"/>
</dbReference>
<evidence type="ECO:0000259" key="2">
    <source>
        <dbReference type="Pfam" id="PF14564"/>
    </source>
</evidence>
<dbReference type="PANTHER" id="PTHR38083:SF1">
    <property type="entry name" value="CALCIUM-DEPENDENT CELL ADHESION MOLECULE 1-RELATED"/>
    <property type="match status" value="1"/>
</dbReference>
<dbReference type="EMBL" id="VFLP01000003">
    <property type="protein sequence ID" value="TRX98193.1"/>
    <property type="molecule type" value="Genomic_DNA"/>
</dbReference>